<proteinExistence type="predicted"/>
<comment type="caution">
    <text evidence="2">The sequence shown here is derived from an EMBL/GenBank/DDBJ whole genome shotgun (WGS) entry which is preliminary data.</text>
</comment>
<evidence type="ECO:0000313" key="4">
    <source>
        <dbReference type="Proteomes" id="UP001196408"/>
    </source>
</evidence>
<keyword evidence="5" id="KW-1185">Reference proteome</keyword>
<keyword evidence="1" id="KW-1133">Transmembrane helix</keyword>
<accession>A0AAW4MW40</accession>
<reference evidence="2 5" key="1">
    <citation type="submission" date="2021-06" db="EMBL/GenBank/DDBJ databases">
        <title>Collection of gut derived symbiotic bacterial strains cultured from healthy donors.</title>
        <authorList>
            <person name="Lin H."/>
            <person name="Littmann E."/>
            <person name="Pamer E.G."/>
        </authorList>
    </citation>
    <scope>NUCLEOTIDE SEQUENCE</scope>
    <source>
        <strain evidence="3 5">MSK.21.70</strain>
        <strain evidence="2">MSK.21.82</strain>
    </source>
</reference>
<feature type="transmembrane region" description="Helical" evidence="1">
    <location>
        <begin position="40"/>
        <end position="65"/>
    </location>
</feature>
<evidence type="ECO:0000313" key="5">
    <source>
        <dbReference type="Proteomes" id="UP001197492"/>
    </source>
</evidence>
<dbReference type="Proteomes" id="UP001197492">
    <property type="component" value="Unassembled WGS sequence"/>
</dbReference>
<dbReference type="EMBL" id="JAHOEL010000007">
    <property type="protein sequence ID" value="MBV3392040.1"/>
    <property type="molecule type" value="Genomic_DNA"/>
</dbReference>
<dbReference type="AlphaFoldDB" id="A0AAW4MW40"/>
<dbReference type="Proteomes" id="UP001196408">
    <property type="component" value="Unassembled WGS sequence"/>
</dbReference>
<evidence type="ECO:0000313" key="2">
    <source>
        <dbReference type="EMBL" id="MBV3382014.1"/>
    </source>
</evidence>
<evidence type="ECO:0000313" key="3">
    <source>
        <dbReference type="EMBL" id="MBV3392040.1"/>
    </source>
</evidence>
<protein>
    <submittedName>
        <fullName evidence="2">Uncharacterized protein</fullName>
    </submittedName>
</protein>
<organism evidence="2 4">
    <name type="scientific">Catenibacterium mitsuokai</name>
    <dbReference type="NCBI Taxonomy" id="100886"/>
    <lineage>
        <taxon>Bacteria</taxon>
        <taxon>Bacillati</taxon>
        <taxon>Bacillota</taxon>
        <taxon>Erysipelotrichia</taxon>
        <taxon>Erysipelotrichales</taxon>
        <taxon>Coprobacillaceae</taxon>
        <taxon>Catenibacterium</taxon>
    </lineage>
</organism>
<gene>
    <name evidence="2" type="ORF">KSV97_02000</name>
    <name evidence="3" type="ORF">KSW06_02015</name>
</gene>
<sequence length="69" mass="7794">MKNKMIIKFIVSILLAYLMVYIIDSLLSNSSLSQPGIDHIVILDFIFASCIVIIALIIIFGFLILNKHK</sequence>
<feature type="transmembrane region" description="Helical" evidence="1">
    <location>
        <begin position="7"/>
        <end position="28"/>
    </location>
</feature>
<keyword evidence="1" id="KW-0472">Membrane</keyword>
<keyword evidence="1" id="KW-0812">Transmembrane</keyword>
<dbReference type="EMBL" id="JAHOEF010000007">
    <property type="protein sequence ID" value="MBV3382014.1"/>
    <property type="molecule type" value="Genomic_DNA"/>
</dbReference>
<name>A0AAW4MW40_9FIRM</name>
<dbReference type="RefSeq" id="WP_217747074.1">
    <property type="nucleotide sequence ID" value="NZ_JAHOEB010000007.1"/>
</dbReference>
<evidence type="ECO:0000256" key="1">
    <source>
        <dbReference type="SAM" id="Phobius"/>
    </source>
</evidence>